<evidence type="ECO:0000256" key="1">
    <source>
        <dbReference type="SAM" id="MobiDB-lite"/>
    </source>
</evidence>
<name>A0ABS2PY05_9BACL</name>
<reference evidence="2 3" key="1">
    <citation type="submission" date="2021-01" db="EMBL/GenBank/DDBJ databases">
        <title>Genomic Encyclopedia of Type Strains, Phase IV (KMG-IV): sequencing the most valuable type-strain genomes for metagenomic binning, comparative biology and taxonomic classification.</title>
        <authorList>
            <person name="Goeker M."/>
        </authorList>
    </citation>
    <scope>NUCLEOTIDE SEQUENCE [LARGE SCALE GENOMIC DNA]</scope>
    <source>
        <strain evidence="2 3">DSM 28236</strain>
    </source>
</reference>
<organism evidence="2 3">
    <name type="scientific">Scopulibacillus daqui</name>
    <dbReference type="NCBI Taxonomy" id="1469162"/>
    <lineage>
        <taxon>Bacteria</taxon>
        <taxon>Bacillati</taxon>
        <taxon>Bacillota</taxon>
        <taxon>Bacilli</taxon>
        <taxon>Bacillales</taxon>
        <taxon>Sporolactobacillaceae</taxon>
        <taxon>Scopulibacillus</taxon>
    </lineage>
</organism>
<proteinExistence type="predicted"/>
<evidence type="ECO:0000313" key="2">
    <source>
        <dbReference type="EMBL" id="MBM7644590.1"/>
    </source>
</evidence>
<dbReference type="EMBL" id="JAFBER010000003">
    <property type="protein sequence ID" value="MBM7644590.1"/>
    <property type="molecule type" value="Genomic_DNA"/>
</dbReference>
<dbReference type="Proteomes" id="UP000808914">
    <property type="component" value="Unassembled WGS sequence"/>
</dbReference>
<accession>A0ABS2PY05</accession>
<protein>
    <submittedName>
        <fullName evidence="2">Uncharacterized protein</fullName>
    </submittedName>
</protein>
<sequence length="32" mass="3597">MIPTGFTEREGELRTSQTRGMIDRLRAASGKM</sequence>
<feature type="region of interest" description="Disordered" evidence="1">
    <location>
        <begin position="1"/>
        <end position="32"/>
    </location>
</feature>
<gene>
    <name evidence="2" type="ORF">JOD45_000783</name>
</gene>
<comment type="caution">
    <text evidence="2">The sequence shown here is derived from an EMBL/GenBank/DDBJ whole genome shotgun (WGS) entry which is preliminary data.</text>
</comment>
<keyword evidence="3" id="KW-1185">Reference proteome</keyword>
<evidence type="ECO:0000313" key="3">
    <source>
        <dbReference type="Proteomes" id="UP000808914"/>
    </source>
</evidence>